<dbReference type="EMBL" id="RBVX01000015">
    <property type="protein sequence ID" value="RSL32377.1"/>
    <property type="molecule type" value="Genomic_DNA"/>
</dbReference>
<evidence type="ECO:0000313" key="4">
    <source>
        <dbReference type="EMBL" id="RSL32377.1"/>
    </source>
</evidence>
<dbReference type="InterPro" id="IPR012902">
    <property type="entry name" value="N_methyl_site"/>
</dbReference>
<dbReference type="Pfam" id="PF07963">
    <property type="entry name" value="N_methyl"/>
    <property type="match status" value="1"/>
</dbReference>
<keyword evidence="3" id="KW-0812">Transmembrane</keyword>
<reference evidence="4 5" key="1">
    <citation type="submission" date="2018-10" db="EMBL/GenBank/DDBJ databases">
        <title>Draft genome sequence of Bacillus salarius IM0101, isolated from a hypersaline soil in Inner Mongolia, China.</title>
        <authorList>
            <person name="Yamprayoonswat W."/>
            <person name="Boonvisut S."/>
            <person name="Jumpathong W."/>
            <person name="Sittihan S."/>
            <person name="Ruangsuj P."/>
            <person name="Wanthongcharoen S."/>
            <person name="Thongpramul N."/>
            <person name="Pimmason S."/>
            <person name="Yu B."/>
            <person name="Yasawong M."/>
        </authorList>
    </citation>
    <scope>NUCLEOTIDE SEQUENCE [LARGE SCALE GENOMIC DNA]</scope>
    <source>
        <strain evidence="4 5">IM0101</strain>
    </source>
</reference>
<dbReference type="Proteomes" id="UP000275076">
    <property type="component" value="Unassembled WGS sequence"/>
</dbReference>
<comment type="subcellular location">
    <subcellularLocation>
        <location evidence="1">Cell surface</location>
    </subcellularLocation>
</comment>
<evidence type="ECO:0000256" key="3">
    <source>
        <dbReference type="SAM" id="Phobius"/>
    </source>
</evidence>
<dbReference type="NCBIfam" id="TIGR02532">
    <property type="entry name" value="IV_pilin_GFxxxE"/>
    <property type="match status" value="1"/>
</dbReference>
<protein>
    <submittedName>
        <fullName evidence="4">Prepilin-type N-terminal cleavage/methylation domain-containing protein</fullName>
    </submittedName>
</protein>
<dbReference type="PROSITE" id="PS00409">
    <property type="entry name" value="PROKAR_NTER_METHYL"/>
    <property type="match status" value="1"/>
</dbReference>
<keyword evidence="3" id="KW-1133">Transmembrane helix</keyword>
<accession>A0A428N244</accession>
<organism evidence="4 5">
    <name type="scientific">Salibacterium salarium</name>
    <dbReference type="NCBI Taxonomy" id="284579"/>
    <lineage>
        <taxon>Bacteria</taxon>
        <taxon>Bacillati</taxon>
        <taxon>Bacillota</taxon>
        <taxon>Bacilli</taxon>
        <taxon>Bacillales</taxon>
        <taxon>Bacillaceae</taxon>
    </lineage>
</organism>
<evidence type="ECO:0000256" key="1">
    <source>
        <dbReference type="ARBA" id="ARBA00004241"/>
    </source>
</evidence>
<dbReference type="RefSeq" id="WP_125556847.1">
    <property type="nucleotide sequence ID" value="NZ_RBVX01000015.1"/>
</dbReference>
<keyword evidence="5" id="KW-1185">Reference proteome</keyword>
<feature type="transmembrane region" description="Helical" evidence="3">
    <location>
        <begin position="12"/>
        <end position="34"/>
    </location>
</feature>
<dbReference type="OrthoDB" id="2456766at2"/>
<sequence>MKKNRCNQTGLTLIEVLASITILSIVTLTFLSFFSQSMIFSERTEDELTAVNAAEKVMNIVKNNPPAFEYPEEVIVVNEKQYYTEVEKSPQNELGLRKVHVKIFTNPDYNSGSKPTSELYGYIEVDE</sequence>
<name>A0A428N244_9BACI</name>
<evidence type="ECO:0000256" key="2">
    <source>
        <dbReference type="ARBA" id="ARBA00023287"/>
    </source>
</evidence>
<dbReference type="AlphaFoldDB" id="A0A428N244"/>
<proteinExistence type="predicted"/>
<keyword evidence="3" id="KW-0472">Membrane</keyword>
<comment type="caution">
    <text evidence="4">The sequence shown here is derived from an EMBL/GenBank/DDBJ whole genome shotgun (WGS) entry which is preliminary data.</text>
</comment>
<gene>
    <name evidence="4" type="ORF">D7Z54_15890</name>
</gene>
<dbReference type="GO" id="GO:0009986">
    <property type="term" value="C:cell surface"/>
    <property type="evidence" value="ECO:0007669"/>
    <property type="project" value="UniProtKB-SubCell"/>
</dbReference>
<dbReference type="GO" id="GO:0030420">
    <property type="term" value="P:establishment of competence for transformation"/>
    <property type="evidence" value="ECO:0007669"/>
    <property type="project" value="UniProtKB-KW"/>
</dbReference>
<keyword evidence="2" id="KW-0178">Competence</keyword>
<evidence type="ECO:0000313" key="5">
    <source>
        <dbReference type="Proteomes" id="UP000275076"/>
    </source>
</evidence>